<gene>
    <name evidence="1" type="ordered locus">SCATT_p10760</name>
</gene>
<keyword evidence="1" id="KW-0614">Plasmid</keyword>
<sequence>MYADHYEHRQLNCTGKMADRMRLGDLGERAFLAVRLTGGRSVVLVRARIGHCRRVGDRGGGPRAADGSRLLGCPGGKQGHPHRVGLVPHRLAQRPHALTTSDVQKLNGLAAAAGDDVPKRLIVITGTGLTRPAADFADGAKAFAFCLHHATDALSPANSRADEALLPGRDPVRRELEPWTATDCQ</sequence>
<keyword evidence="2" id="KW-1185">Reference proteome</keyword>
<dbReference type="PATRIC" id="fig|1003195.29.peg.6871"/>
<organism evidence="1 2">
    <name type="scientific">Streptantibioticus cattleyicolor (strain ATCC 35852 / DSM 46488 / JCM 4925 / NBRC 14057 / NRRL 8057)</name>
    <name type="common">Streptomyces cattleya</name>
    <dbReference type="NCBI Taxonomy" id="1003195"/>
    <lineage>
        <taxon>Bacteria</taxon>
        <taxon>Bacillati</taxon>
        <taxon>Actinomycetota</taxon>
        <taxon>Actinomycetes</taxon>
        <taxon>Kitasatosporales</taxon>
        <taxon>Streptomycetaceae</taxon>
        <taxon>Streptantibioticus</taxon>
    </lineage>
</organism>
<dbReference type="HOGENOM" id="CLU_1460468_0_0_11"/>
<dbReference type="Proteomes" id="UP000007842">
    <property type="component" value="Plasmid pSCATT"/>
</dbReference>
<dbReference type="KEGG" id="scy:SCATT_p10760"/>
<dbReference type="EMBL" id="CP003229">
    <property type="protein sequence ID" value="AEW99269.1"/>
    <property type="molecule type" value="Genomic_DNA"/>
</dbReference>
<geneLocation type="plasmid" evidence="1 2">
    <name>pSCATT</name>
</geneLocation>
<protein>
    <submittedName>
        <fullName evidence="1">Uncharacterized protein</fullName>
    </submittedName>
</protein>
<reference evidence="2" key="1">
    <citation type="submission" date="2011-12" db="EMBL/GenBank/DDBJ databases">
        <title>Complete genome sequence of Streptomyces cattleya strain DSM 46488.</title>
        <authorList>
            <person name="Ou H.-Y."/>
            <person name="Li P."/>
            <person name="Zhao C."/>
            <person name="O'Hagan D."/>
            <person name="Deng Z."/>
        </authorList>
    </citation>
    <scope>NUCLEOTIDE SEQUENCE [LARGE SCALE GENOMIC DNA]</scope>
    <source>
        <strain evidence="2">ATCC 35852 / DSM 46488 / JCM 4925 / NBRC 14057 / NRRL 8057</strain>
        <plasmid evidence="2">Plasmid pSCATT</plasmid>
    </source>
</reference>
<evidence type="ECO:0000313" key="2">
    <source>
        <dbReference type="Proteomes" id="UP000007842"/>
    </source>
</evidence>
<evidence type="ECO:0000313" key="1">
    <source>
        <dbReference type="EMBL" id="AEW99269.1"/>
    </source>
</evidence>
<proteinExistence type="predicted"/>
<name>G8XEB5_STREN</name>
<dbReference type="AlphaFoldDB" id="G8XEB5"/>
<accession>G8XEB5</accession>